<name>A0A6A4SY17_SCOMX</name>
<dbReference type="EMBL" id="VEVO01000010">
    <property type="protein sequence ID" value="KAF0035944.1"/>
    <property type="molecule type" value="Genomic_DNA"/>
</dbReference>
<organism evidence="1 2">
    <name type="scientific">Scophthalmus maximus</name>
    <name type="common">Turbot</name>
    <name type="synonym">Psetta maxima</name>
    <dbReference type="NCBI Taxonomy" id="52904"/>
    <lineage>
        <taxon>Eukaryota</taxon>
        <taxon>Metazoa</taxon>
        <taxon>Chordata</taxon>
        <taxon>Craniata</taxon>
        <taxon>Vertebrata</taxon>
        <taxon>Euteleostomi</taxon>
        <taxon>Actinopterygii</taxon>
        <taxon>Neopterygii</taxon>
        <taxon>Teleostei</taxon>
        <taxon>Neoteleostei</taxon>
        <taxon>Acanthomorphata</taxon>
        <taxon>Carangaria</taxon>
        <taxon>Pleuronectiformes</taxon>
        <taxon>Pleuronectoidei</taxon>
        <taxon>Scophthalmidae</taxon>
        <taxon>Scophthalmus</taxon>
    </lineage>
</organism>
<sequence length="87" mass="10212">MDRLQVSMAKAHKQEETLRESRYFTALEHYKHPERGRKPLSVLKVDPPRKRDLRRRAAAGADATARFLKRTFTRSCRSLLNEFVSLN</sequence>
<proteinExistence type="predicted"/>
<reference evidence="1 2" key="1">
    <citation type="submission" date="2019-06" db="EMBL/GenBank/DDBJ databases">
        <title>Draft genomes of female and male turbot (Scophthalmus maximus).</title>
        <authorList>
            <person name="Xu H."/>
            <person name="Xu X.-W."/>
            <person name="Shao C."/>
            <person name="Chen S."/>
        </authorList>
    </citation>
    <scope>NUCLEOTIDE SEQUENCE [LARGE SCALE GENOMIC DNA]</scope>
    <source>
        <strain evidence="1">Ysfricsl-2016a</strain>
        <tissue evidence="1">Blood</tissue>
    </source>
</reference>
<protein>
    <submittedName>
        <fullName evidence="1">Uncharacterized protein</fullName>
    </submittedName>
</protein>
<dbReference type="AlphaFoldDB" id="A0A6A4SY17"/>
<evidence type="ECO:0000313" key="2">
    <source>
        <dbReference type="Proteomes" id="UP000438429"/>
    </source>
</evidence>
<gene>
    <name evidence="1" type="ORF">F2P81_011256</name>
</gene>
<accession>A0A6A4SY17</accession>
<comment type="caution">
    <text evidence="1">The sequence shown here is derived from an EMBL/GenBank/DDBJ whole genome shotgun (WGS) entry which is preliminary data.</text>
</comment>
<evidence type="ECO:0000313" key="1">
    <source>
        <dbReference type="EMBL" id="KAF0035944.1"/>
    </source>
</evidence>
<dbReference type="Proteomes" id="UP000438429">
    <property type="component" value="Unassembled WGS sequence"/>
</dbReference>